<dbReference type="InterPro" id="IPR036867">
    <property type="entry name" value="R3H_dom_sf"/>
</dbReference>
<keyword evidence="5" id="KW-0067">ATP-binding</keyword>
<evidence type="ECO:0000256" key="5">
    <source>
        <dbReference type="ARBA" id="ARBA00022840"/>
    </source>
</evidence>
<protein>
    <recommendedName>
        <fullName evidence="9">R3H domain-containing protein</fullName>
    </recommendedName>
</protein>
<dbReference type="SMART" id="SM00393">
    <property type="entry name" value="R3H"/>
    <property type="match status" value="1"/>
</dbReference>
<keyword evidence="2" id="KW-0547">Nucleotide-binding</keyword>
<feature type="compositionally biased region" description="Basic and acidic residues" evidence="8">
    <location>
        <begin position="8"/>
        <end position="19"/>
    </location>
</feature>
<dbReference type="InterPro" id="IPR001374">
    <property type="entry name" value="R3H_dom"/>
</dbReference>
<evidence type="ECO:0000256" key="7">
    <source>
        <dbReference type="ARBA" id="ARBA00023242"/>
    </source>
</evidence>
<evidence type="ECO:0000313" key="10">
    <source>
        <dbReference type="EnsemblMetazoa" id="CLYHEMP026472.1"/>
    </source>
</evidence>
<name>A0A7M5XN48_9CNID</name>
<keyword evidence="3" id="KW-0378">Hydrolase</keyword>
<feature type="region of interest" description="Disordered" evidence="8">
    <location>
        <begin position="1"/>
        <end position="26"/>
    </location>
</feature>
<evidence type="ECO:0000256" key="2">
    <source>
        <dbReference type="ARBA" id="ARBA00022741"/>
    </source>
</evidence>
<dbReference type="FunFam" id="3.30.1370.50:FF:000002">
    <property type="entry name" value="Immunoglobulin mu DNA-binding protein 2"/>
    <property type="match status" value="1"/>
</dbReference>
<dbReference type="PANTHER" id="PTHR18934">
    <property type="entry name" value="ATP-DEPENDENT RNA HELICASE"/>
    <property type="match status" value="1"/>
</dbReference>
<evidence type="ECO:0000256" key="4">
    <source>
        <dbReference type="ARBA" id="ARBA00022806"/>
    </source>
</evidence>
<dbReference type="EnsemblMetazoa" id="CLYHEMT026472.1">
    <property type="protein sequence ID" value="CLYHEMP026472.1"/>
    <property type="gene ID" value="CLYHEMG026472"/>
</dbReference>
<dbReference type="OrthoDB" id="6020118at2759"/>
<keyword evidence="7" id="KW-0539">Nucleus</keyword>
<keyword evidence="6" id="KW-0694">RNA-binding</keyword>
<dbReference type="Gene3D" id="3.40.50.300">
    <property type="entry name" value="P-loop containing nucleotide triphosphate hydrolases"/>
    <property type="match status" value="1"/>
</dbReference>
<organism evidence="10 11">
    <name type="scientific">Clytia hemisphaerica</name>
    <dbReference type="NCBI Taxonomy" id="252671"/>
    <lineage>
        <taxon>Eukaryota</taxon>
        <taxon>Metazoa</taxon>
        <taxon>Cnidaria</taxon>
        <taxon>Hydrozoa</taxon>
        <taxon>Hydroidolina</taxon>
        <taxon>Leptothecata</taxon>
        <taxon>Obeliida</taxon>
        <taxon>Clytiidae</taxon>
        <taxon>Clytia</taxon>
    </lineage>
</organism>
<keyword evidence="4" id="KW-0347">Helicase</keyword>
<dbReference type="Gene3D" id="3.30.1370.50">
    <property type="entry name" value="R3H-like domain"/>
    <property type="match status" value="1"/>
</dbReference>
<dbReference type="PROSITE" id="PS51061">
    <property type="entry name" value="R3H"/>
    <property type="match status" value="1"/>
</dbReference>
<dbReference type="InterPro" id="IPR027417">
    <property type="entry name" value="P-loop_NTPase"/>
</dbReference>
<evidence type="ECO:0000256" key="3">
    <source>
        <dbReference type="ARBA" id="ARBA00022801"/>
    </source>
</evidence>
<dbReference type="Proteomes" id="UP000594262">
    <property type="component" value="Unplaced"/>
</dbReference>
<dbReference type="SUPFAM" id="SSF52540">
    <property type="entry name" value="P-loop containing nucleoside triphosphate hydrolases"/>
    <property type="match status" value="1"/>
</dbReference>
<dbReference type="GO" id="GO:0004386">
    <property type="term" value="F:helicase activity"/>
    <property type="evidence" value="ECO:0007669"/>
    <property type="project" value="UniProtKB-KW"/>
</dbReference>
<evidence type="ECO:0000259" key="9">
    <source>
        <dbReference type="PROSITE" id="PS51061"/>
    </source>
</evidence>
<proteinExistence type="predicted"/>
<comment type="subcellular location">
    <subcellularLocation>
        <location evidence="1">Nucleus</location>
    </subcellularLocation>
</comment>
<dbReference type="GO" id="GO:0005524">
    <property type="term" value="F:ATP binding"/>
    <property type="evidence" value="ECO:0007669"/>
    <property type="project" value="UniProtKB-KW"/>
</dbReference>
<dbReference type="GO" id="GO:0005634">
    <property type="term" value="C:nucleus"/>
    <property type="evidence" value="ECO:0007669"/>
    <property type="project" value="UniProtKB-SubCell"/>
</dbReference>
<dbReference type="PANTHER" id="PTHR18934:SF99">
    <property type="entry name" value="ATP-DEPENDENT RNA HELICASE DHX37-RELATED"/>
    <property type="match status" value="1"/>
</dbReference>
<accession>A0A7M5XN48</accession>
<dbReference type="SUPFAM" id="SSF82708">
    <property type="entry name" value="R3H domain"/>
    <property type="match status" value="1"/>
</dbReference>
<evidence type="ECO:0000256" key="6">
    <source>
        <dbReference type="ARBA" id="ARBA00022884"/>
    </source>
</evidence>
<evidence type="ECO:0000313" key="11">
    <source>
        <dbReference type="Proteomes" id="UP000594262"/>
    </source>
</evidence>
<evidence type="ECO:0000256" key="1">
    <source>
        <dbReference type="ARBA" id="ARBA00004123"/>
    </source>
</evidence>
<dbReference type="GO" id="GO:0003677">
    <property type="term" value="F:DNA binding"/>
    <property type="evidence" value="ECO:0007669"/>
    <property type="project" value="UniProtKB-ARBA"/>
</dbReference>
<keyword evidence="11" id="KW-1185">Reference proteome</keyword>
<dbReference type="Pfam" id="PF01424">
    <property type="entry name" value="R3H"/>
    <property type="match status" value="1"/>
</dbReference>
<evidence type="ECO:0000256" key="8">
    <source>
        <dbReference type="SAM" id="MobiDB-lite"/>
    </source>
</evidence>
<dbReference type="AlphaFoldDB" id="A0A7M5XN48"/>
<sequence>MLRKKMADKKDERMRDKSKVHSGRSGKKLNEQEICVGEELKIAVSVAVDRFINDEAQTELEFPSSLTANERAYVHRYCKDLGLITKSRGKGNKRYLTIYKVAEKSVTVNGRLTLSRSSSGIINSLLQDLPVTSRDKHELSGQKLHKGIVNEQNKILARENRLVLGNAPHIPPDAKETDLKKKAKDLPIYQFKDAIVDAVAKNQVVMIAGDTGSGKTTQVNIM</sequence>
<dbReference type="GO" id="GO:0003723">
    <property type="term" value="F:RNA binding"/>
    <property type="evidence" value="ECO:0007669"/>
    <property type="project" value="UniProtKB-KW"/>
</dbReference>
<dbReference type="GO" id="GO:0016787">
    <property type="term" value="F:hydrolase activity"/>
    <property type="evidence" value="ECO:0007669"/>
    <property type="project" value="UniProtKB-KW"/>
</dbReference>
<feature type="domain" description="R3H" evidence="9">
    <location>
        <begin position="38"/>
        <end position="102"/>
    </location>
</feature>
<reference evidence="10" key="1">
    <citation type="submission" date="2021-01" db="UniProtKB">
        <authorList>
            <consortium name="EnsemblMetazoa"/>
        </authorList>
    </citation>
    <scope>IDENTIFICATION</scope>
</reference>